<name>A0A7C8M5Q9_9PLEO</name>
<accession>A0A7C8M5Q9</accession>
<evidence type="ECO:0000256" key="1">
    <source>
        <dbReference type="SAM" id="MobiDB-lite"/>
    </source>
</evidence>
<proteinExistence type="predicted"/>
<comment type="caution">
    <text evidence="2">The sequence shown here is derived from an EMBL/GenBank/DDBJ whole genome shotgun (WGS) entry which is preliminary data.</text>
</comment>
<feature type="region of interest" description="Disordered" evidence="1">
    <location>
        <begin position="378"/>
        <end position="479"/>
    </location>
</feature>
<feature type="compositionally biased region" description="Low complexity" evidence="1">
    <location>
        <begin position="416"/>
        <end position="428"/>
    </location>
</feature>
<feature type="compositionally biased region" description="Low complexity" evidence="1">
    <location>
        <begin position="193"/>
        <end position="229"/>
    </location>
</feature>
<keyword evidence="3" id="KW-1185">Reference proteome</keyword>
<sequence length="772" mass="86486">MFLLNLYHRAQIAKPNKFRSLLAVTIEATTKLPATTQSTDRLPGSSFATEPPAPISTAFQCRLKYYLSSTNISQCRRGGTVKPRHVSVARLGIHRFQSFTPHLRPLWSCTDQSRAFPLAPWRDSQHRPHHKSVFPLRYLPPTTSTPTTVYDRGSIKFNRGHAERQAQIPKADSVRSPLAIDVEGAAPPPTPTEPLSLSPVVSSSTKPAIPTVATPPTTAPKAETNTTTPDAARFDSALVAKLFDEHAKAYFNRRIDDMKVEMAQEVNMVLGNRVEATDQKLNTFCESMKKIEKTLDNTSVEIVRLTYTDIKELEDFKVKQTRNIKSMGAFIKTLAKRAHKQEARTRQIHDQVVKNGQAIGQLEETVTHKEPVVVQTSATAPFQSSSSSPNGGTSSSTQSGQQDGSIEQDKTAVNNGDSSFRDSGFFGSPATPADVNRDLQSKVDEQPVGSENQLSNSNQVAGSEEMEVDQQNQPTQQATQQNEVILQNEIAHTESNQVSEDGEMEIDQEAVAQQNEVIQQNEVAHPAGCSQYLIVPLAPLQCSQATVSGEDRLVNVVRFYQALVNWSAFLASKGMDPMDDCAMRRLAMHRELAATKEPNYKEFLKGKFPAYESLTMRPGPIEKTIKWLNDLLKSAHSNWKPEYDDYCNNAEIRHTSSYLPMIPHNEAYSGSPAELRYKTLFKIYHWQRVAISTISGVAKLSHADMLKKAQYEEETAYRRCCDQEGLYQQLINEDEKVYMRYRELFDGGYQLWTKAVEIWRRDDRLGKIAADV</sequence>
<dbReference type="Proteomes" id="UP000481861">
    <property type="component" value="Unassembled WGS sequence"/>
</dbReference>
<feature type="compositionally biased region" description="Basic and acidic residues" evidence="1">
    <location>
        <begin position="435"/>
        <end position="445"/>
    </location>
</feature>
<feature type="compositionally biased region" description="Low complexity" evidence="1">
    <location>
        <begin position="378"/>
        <end position="405"/>
    </location>
</feature>
<organism evidence="2 3">
    <name type="scientific">Massariosphaeria phaeospora</name>
    <dbReference type="NCBI Taxonomy" id="100035"/>
    <lineage>
        <taxon>Eukaryota</taxon>
        <taxon>Fungi</taxon>
        <taxon>Dikarya</taxon>
        <taxon>Ascomycota</taxon>
        <taxon>Pezizomycotina</taxon>
        <taxon>Dothideomycetes</taxon>
        <taxon>Pleosporomycetidae</taxon>
        <taxon>Pleosporales</taxon>
        <taxon>Pleosporales incertae sedis</taxon>
        <taxon>Massariosphaeria</taxon>
    </lineage>
</organism>
<reference evidence="2 3" key="1">
    <citation type="submission" date="2020-01" db="EMBL/GenBank/DDBJ databases">
        <authorList>
            <consortium name="DOE Joint Genome Institute"/>
            <person name="Haridas S."/>
            <person name="Albert R."/>
            <person name="Binder M."/>
            <person name="Bloem J."/>
            <person name="Labutti K."/>
            <person name="Salamov A."/>
            <person name="Andreopoulos B."/>
            <person name="Baker S.E."/>
            <person name="Barry K."/>
            <person name="Bills G."/>
            <person name="Bluhm B.H."/>
            <person name="Cannon C."/>
            <person name="Castanera R."/>
            <person name="Culley D.E."/>
            <person name="Daum C."/>
            <person name="Ezra D."/>
            <person name="Gonzalez J.B."/>
            <person name="Henrissat B."/>
            <person name="Kuo A."/>
            <person name="Liang C."/>
            <person name="Lipzen A."/>
            <person name="Lutzoni F."/>
            <person name="Magnuson J."/>
            <person name="Mondo S."/>
            <person name="Nolan M."/>
            <person name="Ohm R."/>
            <person name="Pangilinan J."/>
            <person name="Park H.-J.H."/>
            <person name="Ramirez L."/>
            <person name="Alfaro M."/>
            <person name="Sun H."/>
            <person name="Tritt A."/>
            <person name="Yoshinaga Y."/>
            <person name="Zwiers L.-H.L."/>
            <person name="Turgeon B.G."/>
            <person name="Goodwin S.B."/>
            <person name="Spatafora J.W."/>
            <person name="Crous P.W."/>
            <person name="Grigoriev I.V."/>
        </authorList>
    </citation>
    <scope>NUCLEOTIDE SEQUENCE [LARGE SCALE GENOMIC DNA]</scope>
    <source>
        <strain evidence="2 3">CBS 611.86</strain>
    </source>
</reference>
<evidence type="ECO:0000313" key="3">
    <source>
        <dbReference type="Proteomes" id="UP000481861"/>
    </source>
</evidence>
<feature type="region of interest" description="Disordered" evidence="1">
    <location>
        <begin position="181"/>
        <end position="229"/>
    </location>
</feature>
<protein>
    <submittedName>
        <fullName evidence="2">Uncharacterized protein</fullName>
    </submittedName>
</protein>
<feature type="compositionally biased region" description="Low complexity" evidence="1">
    <location>
        <begin position="470"/>
        <end position="479"/>
    </location>
</feature>
<dbReference type="AlphaFoldDB" id="A0A7C8M5Q9"/>
<gene>
    <name evidence="2" type="ORF">BDV95DRAFT_597319</name>
</gene>
<dbReference type="EMBL" id="JAADJZ010000019">
    <property type="protein sequence ID" value="KAF2868461.1"/>
    <property type="molecule type" value="Genomic_DNA"/>
</dbReference>
<evidence type="ECO:0000313" key="2">
    <source>
        <dbReference type="EMBL" id="KAF2868461.1"/>
    </source>
</evidence>
<feature type="compositionally biased region" description="Polar residues" evidence="1">
    <location>
        <begin position="449"/>
        <end position="461"/>
    </location>
</feature>